<dbReference type="AlphaFoldDB" id="A0A9P0LC72"/>
<name>A0A9P0LC72_ACAOB</name>
<comment type="caution">
    <text evidence="1">The sequence shown here is derived from an EMBL/GenBank/DDBJ whole genome shotgun (WGS) entry which is preliminary data.</text>
</comment>
<dbReference type="Proteomes" id="UP001152888">
    <property type="component" value="Unassembled WGS sequence"/>
</dbReference>
<reference evidence="1" key="1">
    <citation type="submission" date="2022-03" db="EMBL/GenBank/DDBJ databases">
        <authorList>
            <person name="Sayadi A."/>
        </authorList>
    </citation>
    <scope>NUCLEOTIDE SEQUENCE</scope>
</reference>
<keyword evidence="2" id="KW-1185">Reference proteome</keyword>
<dbReference type="EMBL" id="CAKOFQ010007226">
    <property type="protein sequence ID" value="CAH1995419.1"/>
    <property type="molecule type" value="Genomic_DNA"/>
</dbReference>
<gene>
    <name evidence="1" type="ORF">ACAOBT_LOCUS22589</name>
</gene>
<accession>A0A9P0LC72</accession>
<sequence length="64" mass="6990">MLITRHKLSFVEVTGRTEAKKKPEAIVAYNDAKSSIEVSDQLSSCSTSDGVSNGTGRWLLSYLL</sequence>
<protein>
    <submittedName>
        <fullName evidence="1">Uncharacterized protein</fullName>
    </submittedName>
</protein>
<organism evidence="1 2">
    <name type="scientific">Acanthoscelides obtectus</name>
    <name type="common">Bean weevil</name>
    <name type="synonym">Bruchus obtectus</name>
    <dbReference type="NCBI Taxonomy" id="200917"/>
    <lineage>
        <taxon>Eukaryota</taxon>
        <taxon>Metazoa</taxon>
        <taxon>Ecdysozoa</taxon>
        <taxon>Arthropoda</taxon>
        <taxon>Hexapoda</taxon>
        <taxon>Insecta</taxon>
        <taxon>Pterygota</taxon>
        <taxon>Neoptera</taxon>
        <taxon>Endopterygota</taxon>
        <taxon>Coleoptera</taxon>
        <taxon>Polyphaga</taxon>
        <taxon>Cucujiformia</taxon>
        <taxon>Chrysomeloidea</taxon>
        <taxon>Chrysomelidae</taxon>
        <taxon>Bruchinae</taxon>
        <taxon>Bruchini</taxon>
        <taxon>Acanthoscelides</taxon>
    </lineage>
</organism>
<dbReference type="OrthoDB" id="6737228at2759"/>
<evidence type="ECO:0000313" key="1">
    <source>
        <dbReference type="EMBL" id="CAH1995419.1"/>
    </source>
</evidence>
<evidence type="ECO:0000313" key="2">
    <source>
        <dbReference type="Proteomes" id="UP001152888"/>
    </source>
</evidence>
<proteinExistence type="predicted"/>